<organism evidence="1 2">
    <name type="scientific">Fomitopsis schrenkii</name>
    <name type="common">Brown rot fungus</name>
    <dbReference type="NCBI Taxonomy" id="2126942"/>
    <lineage>
        <taxon>Eukaryota</taxon>
        <taxon>Fungi</taxon>
        <taxon>Dikarya</taxon>
        <taxon>Basidiomycota</taxon>
        <taxon>Agaricomycotina</taxon>
        <taxon>Agaricomycetes</taxon>
        <taxon>Polyporales</taxon>
        <taxon>Fomitopsis</taxon>
    </lineage>
</organism>
<gene>
    <name evidence="1" type="ORF">FOMPIDRAFT_1053586</name>
</gene>
<evidence type="ECO:0000313" key="1">
    <source>
        <dbReference type="EMBL" id="EPS96130.1"/>
    </source>
</evidence>
<evidence type="ECO:0000313" key="2">
    <source>
        <dbReference type="Proteomes" id="UP000015241"/>
    </source>
</evidence>
<accession>S8F2W1</accession>
<keyword evidence="2" id="KW-1185">Reference proteome</keyword>
<dbReference type="Proteomes" id="UP000015241">
    <property type="component" value="Unassembled WGS sequence"/>
</dbReference>
<dbReference type="HOGENOM" id="CLU_1343268_0_0_1"/>
<dbReference type="InParanoid" id="S8F2W1"/>
<protein>
    <submittedName>
        <fullName evidence="1">Uncharacterized protein</fullName>
    </submittedName>
</protein>
<name>S8F2W1_FOMSC</name>
<reference evidence="1 2" key="1">
    <citation type="journal article" date="2012" name="Science">
        <title>The Paleozoic origin of enzymatic lignin decomposition reconstructed from 31 fungal genomes.</title>
        <authorList>
            <person name="Floudas D."/>
            <person name="Binder M."/>
            <person name="Riley R."/>
            <person name="Barry K."/>
            <person name="Blanchette R.A."/>
            <person name="Henrissat B."/>
            <person name="Martinez A.T."/>
            <person name="Otillar R."/>
            <person name="Spatafora J.W."/>
            <person name="Yadav J.S."/>
            <person name="Aerts A."/>
            <person name="Benoit I."/>
            <person name="Boyd A."/>
            <person name="Carlson A."/>
            <person name="Copeland A."/>
            <person name="Coutinho P.M."/>
            <person name="de Vries R.P."/>
            <person name="Ferreira P."/>
            <person name="Findley K."/>
            <person name="Foster B."/>
            <person name="Gaskell J."/>
            <person name="Glotzer D."/>
            <person name="Gorecki P."/>
            <person name="Heitman J."/>
            <person name="Hesse C."/>
            <person name="Hori C."/>
            <person name="Igarashi K."/>
            <person name="Jurgens J.A."/>
            <person name="Kallen N."/>
            <person name="Kersten P."/>
            <person name="Kohler A."/>
            <person name="Kuees U."/>
            <person name="Kumar T.K.A."/>
            <person name="Kuo A."/>
            <person name="LaButti K."/>
            <person name="Larrondo L.F."/>
            <person name="Lindquist E."/>
            <person name="Ling A."/>
            <person name="Lombard V."/>
            <person name="Lucas S."/>
            <person name="Lundell T."/>
            <person name="Martin R."/>
            <person name="McLaughlin D.J."/>
            <person name="Morgenstern I."/>
            <person name="Morin E."/>
            <person name="Murat C."/>
            <person name="Nagy L.G."/>
            <person name="Nolan M."/>
            <person name="Ohm R.A."/>
            <person name="Patyshakuliyeva A."/>
            <person name="Rokas A."/>
            <person name="Ruiz-Duenas F.J."/>
            <person name="Sabat G."/>
            <person name="Salamov A."/>
            <person name="Samejima M."/>
            <person name="Schmutz J."/>
            <person name="Slot J.C."/>
            <person name="St John F."/>
            <person name="Stenlid J."/>
            <person name="Sun H."/>
            <person name="Sun S."/>
            <person name="Syed K."/>
            <person name="Tsang A."/>
            <person name="Wiebenga A."/>
            <person name="Young D."/>
            <person name="Pisabarro A."/>
            <person name="Eastwood D.C."/>
            <person name="Martin F."/>
            <person name="Cullen D."/>
            <person name="Grigoriev I.V."/>
            <person name="Hibbett D.S."/>
        </authorList>
    </citation>
    <scope>NUCLEOTIDE SEQUENCE</scope>
    <source>
        <strain evidence="2">FP-58527</strain>
    </source>
</reference>
<proteinExistence type="predicted"/>
<dbReference type="AlphaFoldDB" id="S8F2W1"/>
<sequence>MALAKLYSAPDKYSQLLAEELSIAGNGKKASLQLTTAAKVEPIQQSMTILDQGIGREKVLVYMSNEGDTPEEVILTIQGYLLKAKMPPITHESDIARTKVLHTEQYLRITGLGNAQFGQAAVAMISMVGNRPLAAYMLWDIYTGDAHLLGHSATMFGLPTHITSDVGTRLRLEATCPSHCVVSCATRRSGYVTKGYETVRRAQL</sequence>
<dbReference type="OrthoDB" id="2811288at2759"/>
<dbReference type="EMBL" id="KE504194">
    <property type="protein sequence ID" value="EPS96130.1"/>
    <property type="molecule type" value="Genomic_DNA"/>
</dbReference>